<dbReference type="InterPro" id="IPR025640">
    <property type="entry name" value="GYF_2"/>
</dbReference>
<feature type="transmembrane region" description="Helical" evidence="1">
    <location>
        <begin position="100"/>
        <end position="131"/>
    </location>
</feature>
<evidence type="ECO:0000313" key="5">
    <source>
        <dbReference type="Proteomes" id="UP000253426"/>
    </source>
</evidence>
<feature type="domain" description="GYF" evidence="3">
    <location>
        <begin position="3"/>
        <end position="49"/>
    </location>
</feature>
<dbReference type="InterPro" id="IPR025241">
    <property type="entry name" value="DUF4190"/>
</dbReference>
<dbReference type="OrthoDB" id="195400at2"/>
<dbReference type="Pfam" id="PF13828">
    <property type="entry name" value="DUF4190"/>
    <property type="match status" value="1"/>
</dbReference>
<dbReference type="Pfam" id="PF14237">
    <property type="entry name" value="GYF_2"/>
    <property type="match status" value="1"/>
</dbReference>
<protein>
    <submittedName>
        <fullName evidence="4">Uncharacterized protein DUF4190</fullName>
    </submittedName>
</protein>
<dbReference type="Proteomes" id="UP000253426">
    <property type="component" value="Unassembled WGS sequence"/>
</dbReference>
<evidence type="ECO:0000259" key="3">
    <source>
        <dbReference type="Pfam" id="PF14237"/>
    </source>
</evidence>
<keyword evidence="1" id="KW-0472">Membrane</keyword>
<gene>
    <name evidence="4" type="ORF">DES53_10119</name>
</gene>
<name>A0A366HSH6_9BACT</name>
<evidence type="ECO:0000256" key="1">
    <source>
        <dbReference type="SAM" id="Phobius"/>
    </source>
</evidence>
<proteinExistence type="predicted"/>
<dbReference type="EMBL" id="QNRR01000001">
    <property type="protein sequence ID" value="RBP47222.1"/>
    <property type="molecule type" value="Genomic_DNA"/>
</dbReference>
<accession>A0A366HSH6</accession>
<feature type="transmembrane region" description="Helical" evidence="1">
    <location>
        <begin position="152"/>
        <end position="181"/>
    </location>
</feature>
<reference evidence="4 5" key="1">
    <citation type="submission" date="2018-06" db="EMBL/GenBank/DDBJ databases">
        <title>Genomic Encyclopedia of Type Strains, Phase IV (KMG-IV): sequencing the most valuable type-strain genomes for metagenomic binning, comparative biology and taxonomic classification.</title>
        <authorList>
            <person name="Goeker M."/>
        </authorList>
    </citation>
    <scope>NUCLEOTIDE SEQUENCE [LARGE SCALE GENOMIC DNA]</scope>
    <source>
        <strain evidence="4 5">DSM 25532</strain>
    </source>
</reference>
<keyword evidence="1" id="KW-1133">Transmembrane helix</keyword>
<organism evidence="4 5">
    <name type="scientific">Roseimicrobium gellanilyticum</name>
    <dbReference type="NCBI Taxonomy" id="748857"/>
    <lineage>
        <taxon>Bacteria</taxon>
        <taxon>Pseudomonadati</taxon>
        <taxon>Verrucomicrobiota</taxon>
        <taxon>Verrucomicrobiia</taxon>
        <taxon>Verrucomicrobiales</taxon>
        <taxon>Verrucomicrobiaceae</taxon>
        <taxon>Roseimicrobium</taxon>
    </lineage>
</organism>
<evidence type="ECO:0000313" key="4">
    <source>
        <dbReference type="EMBL" id="RBP47222.1"/>
    </source>
</evidence>
<feature type="transmembrane region" description="Helical" evidence="1">
    <location>
        <begin position="46"/>
        <end position="64"/>
    </location>
</feature>
<dbReference type="RefSeq" id="WP_113956176.1">
    <property type="nucleotide sequence ID" value="NZ_QNRR01000001.1"/>
</dbReference>
<keyword evidence="5" id="KW-1185">Reference proteome</keyword>
<feature type="domain" description="DUF4190" evidence="2">
    <location>
        <begin position="96"/>
        <end position="163"/>
    </location>
</feature>
<dbReference type="AlphaFoldDB" id="A0A366HSH6"/>
<evidence type="ECO:0000259" key="2">
    <source>
        <dbReference type="Pfam" id="PF13828"/>
    </source>
</evidence>
<comment type="caution">
    <text evidence="4">The sequence shown here is derived from an EMBL/GenBank/DDBJ whole genome shotgun (WGS) entry which is preliminary data.</text>
</comment>
<sequence>MQYHVGRDGQQFGQFTEEEIRQGLEGGRFLPSDLVWRDGMPQWKPLIEVFGFAAAAALSAPMVSSHPAGVPVTGGYPQPPNYQNVGVGIMPMSGMCVASMVLGIISLISFLGCPVAVILGVPGVICGHMGLAEIRRSGNNMQGRGMGIAGLIMNYLAIALGVAVTLFVVVVIGIGATSAAAGGAVPSPP</sequence>
<keyword evidence="1" id="KW-0812">Transmembrane</keyword>